<proteinExistence type="predicted"/>
<dbReference type="InterPro" id="IPR029058">
    <property type="entry name" value="AB_hydrolase_fold"/>
</dbReference>
<name>A0ABQ5X8X1_9GAMM</name>
<dbReference type="Pfam" id="PF09994">
    <property type="entry name" value="T6SS_Tle1-like_cat"/>
    <property type="match status" value="1"/>
</dbReference>
<dbReference type="SUPFAM" id="SSF53474">
    <property type="entry name" value="alpha/beta-Hydrolases"/>
    <property type="match status" value="1"/>
</dbReference>
<comment type="caution">
    <text evidence="2">The sequence shown here is derived from an EMBL/GenBank/DDBJ whole genome shotgun (WGS) entry which is preliminary data.</text>
</comment>
<gene>
    <name evidence="2" type="ORF">GCM10007898_12840</name>
</gene>
<dbReference type="InterPro" id="IPR018712">
    <property type="entry name" value="Tle1-like_cat"/>
</dbReference>
<reference evidence="3" key="1">
    <citation type="journal article" date="2019" name="Int. J. Syst. Evol. Microbiol.">
        <title>The Global Catalogue of Microorganisms (GCM) 10K type strain sequencing project: providing services to taxonomists for standard genome sequencing and annotation.</title>
        <authorList>
            <consortium name="The Broad Institute Genomics Platform"/>
            <consortium name="The Broad Institute Genome Sequencing Center for Infectious Disease"/>
            <person name="Wu L."/>
            <person name="Ma J."/>
        </authorList>
    </citation>
    <scope>NUCLEOTIDE SEQUENCE [LARGE SCALE GENOMIC DNA]</scope>
    <source>
        <strain evidence="3">NBRC 111981</strain>
    </source>
</reference>
<dbReference type="PANTHER" id="PTHR33840">
    <property type="match status" value="1"/>
</dbReference>
<keyword evidence="3" id="KW-1185">Reference proteome</keyword>
<evidence type="ECO:0000313" key="3">
    <source>
        <dbReference type="Proteomes" id="UP001156627"/>
    </source>
</evidence>
<protein>
    <recommendedName>
        <fullName evidence="1">T6SS Phospholipase effector Tle1-like catalytic domain-containing protein</fullName>
    </recommendedName>
</protein>
<dbReference type="Proteomes" id="UP001156627">
    <property type="component" value="Unassembled WGS sequence"/>
</dbReference>
<evidence type="ECO:0000313" key="2">
    <source>
        <dbReference type="EMBL" id="GLQ87717.1"/>
    </source>
</evidence>
<sequence>MKRLIICADGTWNIRDQVGETKQKRRPTNVTKLARSVLPQSADGIDQVVFYHDGVGTGHGLDKWTGGAFGSGVEQNVRELYRAIVYNYAPGDELYLFGFSRGAFTVRTLSGFMNFAGLIEKGDDYFVPDLYACYVAQQGPGTDLWAQANRHTRHLRPCPPIRMIGVWDTVGALGAPGLLGQLFNANKYKYHDISLTSHIHHAYQALAIDERRKPFLPSIWERPVGWAGVLEQVWFSGVHCNVGGGYTPDGLANGALHWMADKARGLGMEFDQHYLAFFEPHYDSYLANSMTLTYRLLRPVTRPVCRGIDSCESIHSSAFSRMNDPKMRYRPANVATSSQS</sequence>
<evidence type="ECO:0000259" key="1">
    <source>
        <dbReference type="Pfam" id="PF09994"/>
    </source>
</evidence>
<dbReference type="EMBL" id="BSOA01000010">
    <property type="protein sequence ID" value="GLQ87717.1"/>
    <property type="molecule type" value="Genomic_DNA"/>
</dbReference>
<organism evidence="2 3">
    <name type="scientific">Dyella flagellata</name>
    <dbReference type="NCBI Taxonomy" id="1867833"/>
    <lineage>
        <taxon>Bacteria</taxon>
        <taxon>Pseudomonadati</taxon>
        <taxon>Pseudomonadota</taxon>
        <taxon>Gammaproteobacteria</taxon>
        <taxon>Lysobacterales</taxon>
        <taxon>Rhodanobacteraceae</taxon>
        <taxon>Dyella</taxon>
    </lineage>
</organism>
<dbReference type="PANTHER" id="PTHR33840:SF1">
    <property type="entry name" value="TLE1 PHOSPHOLIPASE DOMAIN-CONTAINING PROTEIN"/>
    <property type="match status" value="1"/>
</dbReference>
<dbReference type="RefSeq" id="WP_284331162.1">
    <property type="nucleotide sequence ID" value="NZ_BSOA01000010.1"/>
</dbReference>
<feature type="domain" description="T6SS Phospholipase effector Tle1-like catalytic" evidence="1">
    <location>
        <begin position="2"/>
        <end position="261"/>
    </location>
</feature>
<accession>A0ABQ5X8X1</accession>